<dbReference type="RefSeq" id="WP_265995193.1">
    <property type="nucleotide sequence ID" value="NZ_JAPJDN010000002.1"/>
</dbReference>
<protein>
    <recommendedName>
        <fullName evidence="3">PsbP C-terminal domain-containing protein</fullName>
    </recommendedName>
</protein>
<evidence type="ECO:0000313" key="2">
    <source>
        <dbReference type="Proteomes" id="UP001300745"/>
    </source>
</evidence>
<gene>
    <name evidence="1" type="ORF">ORI27_03930</name>
</gene>
<sequence>MAATPYSVPKFPAPARRQWRTPGGEVVVVRFLIAVLLSNLVAVVGCQTSPSPAQPAPALTTSVQPPATVLYTNPVYHWSITYPSSYDIDTAEPEWIQLRASNPPRQVGVHSFQTDKFDSVDEMVDAMLDHDERYLETQGLTMVVVSRRPITLPNDVSAIDVVKEMRPGGKSRDIYVLIGRQGYSLSAETYIQSWDQADMDFDRIINSFTVESPH</sequence>
<dbReference type="EMBL" id="JAPJDO010000002">
    <property type="protein sequence ID" value="MCX2935833.1"/>
    <property type="molecule type" value="Genomic_DNA"/>
</dbReference>
<dbReference type="Proteomes" id="UP001300745">
    <property type="component" value="Unassembled WGS sequence"/>
</dbReference>
<evidence type="ECO:0008006" key="3">
    <source>
        <dbReference type="Google" id="ProtNLM"/>
    </source>
</evidence>
<keyword evidence="2" id="KW-1185">Reference proteome</keyword>
<proteinExistence type="predicted"/>
<evidence type="ECO:0000313" key="1">
    <source>
        <dbReference type="EMBL" id="MCX2935833.1"/>
    </source>
</evidence>
<organism evidence="1 2">
    <name type="scientific">Mycobacterium pinniadriaticum</name>
    <dbReference type="NCBI Taxonomy" id="2994102"/>
    <lineage>
        <taxon>Bacteria</taxon>
        <taxon>Bacillati</taxon>
        <taxon>Actinomycetota</taxon>
        <taxon>Actinomycetes</taxon>
        <taxon>Mycobacteriales</taxon>
        <taxon>Mycobacteriaceae</taxon>
        <taxon>Mycobacterium</taxon>
    </lineage>
</organism>
<reference evidence="1 2" key="1">
    <citation type="submission" date="2022-11" db="EMBL/GenBank/DDBJ databases">
        <title>Mycobacterium sp. nov.</title>
        <authorList>
            <person name="Papic B."/>
            <person name="Spicic S."/>
            <person name="Duvnjak S."/>
        </authorList>
    </citation>
    <scope>NUCLEOTIDE SEQUENCE [LARGE SCALE GENOMIC DNA]</scope>
    <source>
        <strain evidence="1 2">CVI_P4</strain>
    </source>
</reference>
<accession>A0ABT3S9M7</accession>
<comment type="caution">
    <text evidence="1">The sequence shown here is derived from an EMBL/GenBank/DDBJ whole genome shotgun (WGS) entry which is preliminary data.</text>
</comment>
<name>A0ABT3S9M7_9MYCO</name>